<accession>A0A9P9IL04</accession>
<sequence>MRRTGWQTLLSEARCDILISLSALPCTPNRPLQLGILYEETLWSPVRHERRLALMVAALDRLFDQCADTVRCSDVCLRRWLRRILPDRPHKLPFELVSRRSSERTYRAELKRFLCFWLRVFQLSPSTAEAVMGRRMYRPQRQVLSQLWSDPIWEVESLRNPHSYEGGEDDGGFEDVDEGEESDDDDDEEEEEAESEVEFDGNTIERDVDDDDESDATSSTDWRSNEQEVRLNDPTVDILLCFCKYAMTENFEDGTASSTMLVYFSAVRGLSPLNGDEYFQPNRFTPILARLIYCTRLILLKAVLPFRPNSYVNITSRPQYGQLKALNAIRTESMCDGTLSPMGEFLSLLSYGNALRRSQGPATHFHWSDDGQVLSWDGIHHT</sequence>
<feature type="region of interest" description="Disordered" evidence="1">
    <location>
        <begin position="160"/>
        <end position="228"/>
    </location>
</feature>
<feature type="compositionally biased region" description="Acidic residues" evidence="1">
    <location>
        <begin position="166"/>
        <end position="199"/>
    </location>
</feature>
<dbReference type="Proteomes" id="UP000738349">
    <property type="component" value="Unassembled WGS sequence"/>
</dbReference>
<comment type="caution">
    <text evidence="2">The sequence shown here is derived from an EMBL/GenBank/DDBJ whole genome shotgun (WGS) entry which is preliminary data.</text>
</comment>
<keyword evidence="3" id="KW-1185">Reference proteome</keyword>
<proteinExistence type="predicted"/>
<reference evidence="2" key="1">
    <citation type="journal article" date="2021" name="Nat. Commun.">
        <title>Genetic determinants of endophytism in the Arabidopsis root mycobiome.</title>
        <authorList>
            <person name="Mesny F."/>
            <person name="Miyauchi S."/>
            <person name="Thiergart T."/>
            <person name="Pickel B."/>
            <person name="Atanasova L."/>
            <person name="Karlsson M."/>
            <person name="Huettel B."/>
            <person name="Barry K.W."/>
            <person name="Haridas S."/>
            <person name="Chen C."/>
            <person name="Bauer D."/>
            <person name="Andreopoulos W."/>
            <person name="Pangilinan J."/>
            <person name="LaButti K."/>
            <person name="Riley R."/>
            <person name="Lipzen A."/>
            <person name="Clum A."/>
            <person name="Drula E."/>
            <person name="Henrissat B."/>
            <person name="Kohler A."/>
            <person name="Grigoriev I.V."/>
            <person name="Martin F.M."/>
            <person name="Hacquard S."/>
        </authorList>
    </citation>
    <scope>NUCLEOTIDE SEQUENCE</scope>
    <source>
        <strain evidence="2">MPI-CAGE-AT-0147</strain>
    </source>
</reference>
<dbReference type="EMBL" id="JAGMUV010000022">
    <property type="protein sequence ID" value="KAH7124247.1"/>
    <property type="molecule type" value="Genomic_DNA"/>
</dbReference>
<dbReference type="OrthoDB" id="5077557at2759"/>
<protein>
    <submittedName>
        <fullName evidence="2">Uncharacterized protein</fullName>
    </submittedName>
</protein>
<evidence type="ECO:0000313" key="3">
    <source>
        <dbReference type="Proteomes" id="UP000738349"/>
    </source>
</evidence>
<organism evidence="2 3">
    <name type="scientific">Dactylonectria macrodidyma</name>
    <dbReference type="NCBI Taxonomy" id="307937"/>
    <lineage>
        <taxon>Eukaryota</taxon>
        <taxon>Fungi</taxon>
        <taxon>Dikarya</taxon>
        <taxon>Ascomycota</taxon>
        <taxon>Pezizomycotina</taxon>
        <taxon>Sordariomycetes</taxon>
        <taxon>Hypocreomycetidae</taxon>
        <taxon>Hypocreales</taxon>
        <taxon>Nectriaceae</taxon>
        <taxon>Dactylonectria</taxon>
    </lineage>
</organism>
<evidence type="ECO:0000313" key="2">
    <source>
        <dbReference type="EMBL" id="KAH7124247.1"/>
    </source>
</evidence>
<name>A0A9P9IL04_9HYPO</name>
<dbReference type="AlphaFoldDB" id="A0A9P9IL04"/>
<evidence type="ECO:0000256" key="1">
    <source>
        <dbReference type="SAM" id="MobiDB-lite"/>
    </source>
</evidence>
<gene>
    <name evidence="2" type="ORF">EDB81DRAFT_664950</name>
</gene>